<name>A0A559M157_9HELO</name>
<reference evidence="2 3" key="1">
    <citation type="submission" date="2018-05" db="EMBL/GenBank/DDBJ databases">
        <title>Genome sequencing and assembly of the regulated plant pathogen Lachnellula willkommii and related sister species for the development of diagnostic species identification markers.</title>
        <authorList>
            <person name="Giroux E."/>
            <person name="Bilodeau G."/>
        </authorList>
    </citation>
    <scope>NUCLEOTIDE SEQUENCE [LARGE SCALE GENOMIC DNA]</scope>
    <source>
        <strain evidence="2 3">CBS 172.35</strain>
    </source>
</reference>
<evidence type="ECO:0000256" key="1">
    <source>
        <dbReference type="SAM" id="MobiDB-lite"/>
    </source>
</evidence>
<comment type="caution">
    <text evidence="2">The sequence shown here is derived from an EMBL/GenBank/DDBJ whole genome shotgun (WGS) entry which is preliminary data.</text>
</comment>
<dbReference type="AlphaFoldDB" id="A0A559M157"/>
<dbReference type="PANTHER" id="PTHR41805:SF1">
    <property type="entry name" value="RRNA-PROCESSING PROTEIN FYV7"/>
    <property type="match status" value="1"/>
</dbReference>
<proteinExistence type="predicted"/>
<dbReference type="EMBL" id="QGML01003197">
    <property type="protein sequence ID" value="TVY86685.1"/>
    <property type="molecule type" value="Genomic_DNA"/>
</dbReference>
<sequence>MAPKRPIEDDATAPQPKKHKSKFNIGPDNLPDGTYRRKVIKIKKRLNPQSQSKKNHTQNSRPATQTLHPPPHPLPPNPNENQ</sequence>
<keyword evidence="3" id="KW-1185">Reference proteome</keyword>
<gene>
    <name evidence="2" type="ORF">LAWI1_G007370</name>
</gene>
<accession>A0A559M157</accession>
<feature type="region of interest" description="Disordered" evidence="1">
    <location>
        <begin position="1"/>
        <end position="82"/>
    </location>
</feature>
<dbReference type="Proteomes" id="UP000315522">
    <property type="component" value="Unassembled WGS sequence"/>
</dbReference>
<feature type="compositionally biased region" description="Polar residues" evidence="1">
    <location>
        <begin position="47"/>
        <end position="66"/>
    </location>
</feature>
<feature type="compositionally biased region" description="Pro residues" evidence="1">
    <location>
        <begin position="68"/>
        <end position="82"/>
    </location>
</feature>
<organism evidence="2 3">
    <name type="scientific">Lachnellula willkommii</name>
    <dbReference type="NCBI Taxonomy" id="215461"/>
    <lineage>
        <taxon>Eukaryota</taxon>
        <taxon>Fungi</taxon>
        <taxon>Dikarya</taxon>
        <taxon>Ascomycota</taxon>
        <taxon>Pezizomycotina</taxon>
        <taxon>Leotiomycetes</taxon>
        <taxon>Helotiales</taxon>
        <taxon>Lachnaceae</taxon>
        <taxon>Lachnellula</taxon>
    </lineage>
</organism>
<feature type="compositionally biased region" description="Basic residues" evidence="1">
    <location>
        <begin position="36"/>
        <end position="46"/>
    </location>
</feature>
<evidence type="ECO:0000313" key="3">
    <source>
        <dbReference type="Proteomes" id="UP000315522"/>
    </source>
</evidence>
<evidence type="ECO:0000313" key="2">
    <source>
        <dbReference type="EMBL" id="TVY86685.1"/>
    </source>
</evidence>
<dbReference type="PANTHER" id="PTHR41805">
    <property type="entry name" value="EXPRESSED PROTEIN"/>
    <property type="match status" value="1"/>
</dbReference>
<protein>
    <submittedName>
        <fullName evidence="2">Uncharacterized protein</fullName>
    </submittedName>
</protein>